<evidence type="ECO:0000256" key="1">
    <source>
        <dbReference type="SAM" id="Phobius"/>
    </source>
</evidence>
<dbReference type="Proteomes" id="UP000648187">
    <property type="component" value="Unassembled WGS sequence"/>
</dbReference>
<keyword evidence="3" id="KW-1185">Reference proteome</keyword>
<gene>
    <name evidence="2" type="ORF">HW555_011551</name>
</gene>
<comment type="caution">
    <text evidence="2">The sequence shown here is derived from an EMBL/GenBank/DDBJ whole genome shotgun (WGS) entry which is preliminary data.</text>
</comment>
<keyword evidence="1" id="KW-1133">Transmembrane helix</keyword>
<feature type="transmembrane region" description="Helical" evidence="1">
    <location>
        <begin position="15"/>
        <end position="42"/>
    </location>
</feature>
<proteinExistence type="predicted"/>
<dbReference type="EMBL" id="JACKWZ010000353">
    <property type="protein sequence ID" value="KAF9408908.1"/>
    <property type="molecule type" value="Genomic_DNA"/>
</dbReference>
<evidence type="ECO:0000313" key="3">
    <source>
        <dbReference type="Proteomes" id="UP000648187"/>
    </source>
</evidence>
<dbReference type="AlphaFoldDB" id="A0A835G8B4"/>
<keyword evidence="1" id="KW-0472">Membrane</keyword>
<reference evidence="2" key="1">
    <citation type="submission" date="2020-08" db="EMBL/GenBank/DDBJ databases">
        <title>Spodoptera exigua strain:BAW_Kor-Di-RS1 Genome sequencing and assembly.</title>
        <authorList>
            <person name="Kim J."/>
            <person name="Nam H.Y."/>
            <person name="Kwon M."/>
            <person name="Choi J.H."/>
            <person name="Cho S.R."/>
            <person name="Kim G.-H."/>
        </authorList>
    </citation>
    <scope>NUCLEOTIDE SEQUENCE</scope>
    <source>
        <strain evidence="2">BAW_Kor-Di-RS1</strain>
        <tissue evidence="2">Whole-body</tissue>
    </source>
</reference>
<sequence>MRIRLLSNLWYCGPLPLYLLVLCCHMVIMKFYWLLVGVCVFAEEVRSITLAAHPSRPVKLRPNASTSYFIYDLYEMQ</sequence>
<evidence type="ECO:0000313" key="2">
    <source>
        <dbReference type="EMBL" id="KAF9408908.1"/>
    </source>
</evidence>
<organism evidence="2 3">
    <name type="scientific">Spodoptera exigua</name>
    <name type="common">Beet armyworm</name>
    <name type="synonym">Noctua fulgens</name>
    <dbReference type="NCBI Taxonomy" id="7107"/>
    <lineage>
        <taxon>Eukaryota</taxon>
        <taxon>Metazoa</taxon>
        <taxon>Ecdysozoa</taxon>
        <taxon>Arthropoda</taxon>
        <taxon>Hexapoda</taxon>
        <taxon>Insecta</taxon>
        <taxon>Pterygota</taxon>
        <taxon>Neoptera</taxon>
        <taxon>Endopterygota</taxon>
        <taxon>Lepidoptera</taxon>
        <taxon>Glossata</taxon>
        <taxon>Ditrysia</taxon>
        <taxon>Noctuoidea</taxon>
        <taxon>Noctuidae</taxon>
        <taxon>Amphipyrinae</taxon>
        <taxon>Spodoptera</taxon>
    </lineage>
</organism>
<protein>
    <submittedName>
        <fullName evidence="2">Uncharacterized protein</fullName>
    </submittedName>
</protein>
<name>A0A835G8B4_SPOEX</name>
<accession>A0A835G8B4</accession>
<keyword evidence="1" id="KW-0812">Transmembrane</keyword>